<accession>A0A0W0YPY8</accession>
<name>A0A0W0YPY8_9GAMM</name>
<dbReference type="eggNOG" id="COG3385">
    <property type="taxonomic scope" value="Bacteria"/>
</dbReference>
<evidence type="ECO:0000256" key="1">
    <source>
        <dbReference type="SAM" id="Phobius"/>
    </source>
</evidence>
<organism evidence="3 4">
    <name type="scientific">Legionella sainthelensi</name>
    <dbReference type="NCBI Taxonomy" id="28087"/>
    <lineage>
        <taxon>Bacteria</taxon>
        <taxon>Pseudomonadati</taxon>
        <taxon>Pseudomonadota</taxon>
        <taxon>Gammaproteobacteria</taxon>
        <taxon>Legionellales</taxon>
        <taxon>Legionellaceae</taxon>
        <taxon>Legionella</taxon>
    </lineage>
</organism>
<dbReference type="GO" id="GO:0006313">
    <property type="term" value="P:DNA transposition"/>
    <property type="evidence" value="ECO:0007669"/>
    <property type="project" value="InterPro"/>
</dbReference>
<comment type="caution">
    <text evidence="3">The sequence shown here is derived from an EMBL/GenBank/DDBJ whole genome shotgun (WGS) entry which is preliminary data.</text>
</comment>
<evidence type="ECO:0000313" key="3">
    <source>
        <dbReference type="EMBL" id="KTD58614.1"/>
    </source>
</evidence>
<dbReference type="GO" id="GO:0004803">
    <property type="term" value="F:transposase activity"/>
    <property type="evidence" value="ECO:0007669"/>
    <property type="project" value="InterPro"/>
</dbReference>
<dbReference type="Proteomes" id="UP000054621">
    <property type="component" value="Unassembled WGS sequence"/>
</dbReference>
<dbReference type="GO" id="GO:0003677">
    <property type="term" value="F:DNA binding"/>
    <property type="evidence" value="ECO:0007669"/>
    <property type="project" value="InterPro"/>
</dbReference>
<keyword evidence="1" id="KW-0472">Membrane</keyword>
<dbReference type="NCBIfam" id="NF033591">
    <property type="entry name" value="transpos_IS4_2"/>
    <property type="match status" value="1"/>
</dbReference>
<reference evidence="3 4" key="1">
    <citation type="submission" date="2015-11" db="EMBL/GenBank/DDBJ databases">
        <title>Genomic analysis of 38 Legionella species identifies large and diverse effector repertoires.</title>
        <authorList>
            <person name="Burstein D."/>
            <person name="Amaro F."/>
            <person name="Zusman T."/>
            <person name="Lifshitz Z."/>
            <person name="Cohen O."/>
            <person name="Gilbert J.A."/>
            <person name="Pupko T."/>
            <person name="Shuman H.A."/>
            <person name="Segal G."/>
        </authorList>
    </citation>
    <scope>NUCLEOTIDE SEQUENCE [LARGE SCALE GENOMIC DNA]</scope>
    <source>
        <strain evidence="3 4">Mt.St.Helens-4</strain>
    </source>
</reference>
<dbReference type="EMBL" id="LNYV01000013">
    <property type="protein sequence ID" value="KTD58614.1"/>
    <property type="molecule type" value="Genomic_DNA"/>
</dbReference>
<sequence length="367" mass="43606">MNEISELKLILKQQLNWHKSRIDFFAQALVGLFICRTINFREIAVSMPSETEIDSRYKRIYRFFSGYTFDFTSIARWLFYLFFTNNEKLYISIDRTNWFFGKAKINIFMLSVCYEGIAIPLFWTLLNKAGNTTAKEQIALISRFINLFGKERIQGVLADREFTNKTLIGWLIEENIPFYLRIKGNMDICIRRKKFKTSAQLFSHLQPFQQQVFGMRVHLFGQPLYLAGSKNSREELLIVVTNQHPKNAIACYLRRWEIESLFQSLKGRGFRFEETHVTQIIRIEKIIAFLAIAFAWAHKVGEWRAIRKAIPIKKIRKQKRPQYSFFRYGLDLIRDLITRPNYKNNKIKEFRHIINQLIPDPAWRTTA</sequence>
<dbReference type="Pfam" id="PF01609">
    <property type="entry name" value="DDE_Tnp_1"/>
    <property type="match status" value="1"/>
</dbReference>
<protein>
    <submittedName>
        <fullName evidence="3">Transposase</fullName>
    </submittedName>
</protein>
<dbReference type="InterPro" id="IPR047658">
    <property type="entry name" value="IS4-like_transpos"/>
</dbReference>
<keyword evidence="1" id="KW-1133">Transmembrane helix</keyword>
<keyword evidence="1" id="KW-0812">Transmembrane</keyword>
<feature type="transmembrane region" description="Helical" evidence="1">
    <location>
        <begin position="105"/>
        <end position="126"/>
    </location>
</feature>
<evidence type="ECO:0000313" key="4">
    <source>
        <dbReference type="Proteomes" id="UP000054621"/>
    </source>
</evidence>
<proteinExistence type="predicted"/>
<dbReference type="PATRIC" id="fig|28087.4.peg.1303"/>
<gene>
    <name evidence="3" type="ORF">Lsai_1221</name>
</gene>
<dbReference type="RefSeq" id="WP_058390696.1">
    <property type="nucleotide sequence ID" value="NZ_LNYV01000013.1"/>
</dbReference>
<dbReference type="STRING" id="28087.Lsai_1221"/>
<dbReference type="AlphaFoldDB" id="A0A0W0YPY8"/>
<dbReference type="InterPro" id="IPR002559">
    <property type="entry name" value="Transposase_11"/>
</dbReference>
<dbReference type="InterPro" id="IPR012337">
    <property type="entry name" value="RNaseH-like_sf"/>
</dbReference>
<feature type="transmembrane region" description="Helical" evidence="1">
    <location>
        <begin position="60"/>
        <end position="84"/>
    </location>
</feature>
<feature type="domain" description="Transposase IS4-like" evidence="2">
    <location>
        <begin position="147"/>
        <end position="293"/>
    </location>
</feature>
<evidence type="ECO:0000259" key="2">
    <source>
        <dbReference type="Pfam" id="PF01609"/>
    </source>
</evidence>
<dbReference type="SUPFAM" id="SSF53098">
    <property type="entry name" value="Ribonuclease H-like"/>
    <property type="match status" value="1"/>
</dbReference>